<feature type="region of interest" description="Disordered" evidence="1">
    <location>
        <begin position="14"/>
        <end position="37"/>
    </location>
</feature>
<dbReference type="Pfam" id="PF19843">
    <property type="entry name" value="DUF6318"/>
    <property type="match status" value="1"/>
</dbReference>
<evidence type="ECO:0000313" key="3">
    <source>
        <dbReference type="EMBL" id="SED96740.1"/>
    </source>
</evidence>
<evidence type="ECO:0000259" key="2">
    <source>
        <dbReference type="Pfam" id="PF19843"/>
    </source>
</evidence>
<feature type="compositionally biased region" description="Basic residues" evidence="1">
    <location>
        <begin position="20"/>
        <end position="32"/>
    </location>
</feature>
<accession>A0A1H5F092</accession>
<dbReference type="AlphaFoldDB" id="A0A1H5F092"/>
<feature type="region of interest" description="Disordered" evidence="1">
    <location>
        <begin position="65"/>
        <end position="97"/>
    </location>
</feature>
<evidence type="ECO:0000256" key="1">
    <source>
        <dbReference type="SAM" id="MobiDB-lite"/>
    </source>
</evidence>
<sequence>MMDSNTTTTHAITMQGHGQPHQHHHGDRHQHRHGDGYGYRSGRRGWVVPGVVVFLSVMLVLSGCTSSGDDPSPGVTSPAGTAGETTPPTTTTAVPPPTAAVYKPASDTGPAENVPKPVLPAKAQEFSKEGLIAFTEYWYSTLGYAFETGDPEPMMTISAPDCKTCSVMGKGVAAGHEGDKWIMGGKMVIGVPSTSFVPTADGSYQVITMARQEQVKYYKADKTLSKDLGVHVAEEDILIGSYQDGAWLAITVEHLDGPSPS</sequence>
<evidence type="ECO:0000313" key="4">
    <source>
        <dbReference type="Proteomes" id="UP000182725"/>
    </source>
</evidence>
<feature type="domain" description="DUF6318" evidence="2">
    <location>
        <begin position="101"/>
        <end position="252"/>
    </location>
</feature>
<protein>
    <recommendedName>
        <fullName evidence="2">DUF6318 domain-containing protein</fullName>
    </recommendedName>
</protein>
<reference evidence="3 4" key="1">
    <citation type="submission" date="2016-10" db="EMBL/GenBank/DDBJ databases">
        <authorList>
            <person name="de Groot N.N."/>
        </authorList>
    </citation>
    <scope>NUCLEOTIDE SEQUENCE [LARGE SCALE GENOMIC DNA]</scope>
    <source>
        <strain evidence="3 4">DSM 22274</strain>
    </source>
</reference>
<dbReference type="Proteomes" id="UP000182725">
    <property type="component" value="Unassembled WGS sequence"/>
</dbReference>
<name>A0A1H5F092_9MICC</name>
<proteinExistence type="predicted"/>
<dbReference type="RefSeq" id="WP_139244179.1">
    <property type="nucleotide sequence ID" value="NZ_FNTV01000001.1"/>
</dbReference>
<gene>
    <name evidence="3" type="ORF">SAMN04489740_0385</name>
</gene>
<dbReference type="EMBL" id="FNTV01000001">
    <property type="protein sequence ID" value="SED96740.1"/>
    <property type="molecule type" value="Genomic_DNA"/>
</dbReference>
<feature type="compositionally biased region" description="Low complexity" evidence="1">
    <location>
        <begin position="78"/>
        <end position="93"/>
    </location>
</feature>
<organism evidence="3 4">
    <name type="scientific">Arthrobacter alpinus</name>
    <dbReference type="NCBI Taxonomy" id="656366"/>
    <lineage>
        <taxon>Bacteria</taxon>
        <taxon>Bacillati</taxon>
        <taxon>Actinomycetota</taxon>
        <taxon>Actinomycetes</taxon>
        <taxon>Micrococcales</taxon>
        <taxon>Micrococcaceae</taxon>
        <taxon>Arthrobacter</taxon>
    </lineage>
</organism>
<dbReference type="InterPro" id="IPR046281">
    <property type="entry name" value="DUF6318"/>
</dbReference>